<proteinExistence type="predicted"/>
<keyword evidence="3" id="KW-1185">Reference proteome</keyword>
<dbReference type="OrthoDB" id="10056584at2759"/>
<dbReference type="PANTHER" id="PTHR38681">
    <property type="entry name" value="RETROVIRUS-RELATED POL POLYPROTEIN FROM TRANSPOSON 412-LIKE PROTEIN-RELATED"/>
    <property type="match status" value="1"/>
</dbReference>
<dbReference type="PANTHER" id="PTHR38681:SF1">
    <property type="entry name" value="RETROVIRUS-RELATED POL POLYPROTEIN FROM TRANSPOSON 412-LIKE PROTEIN"/>
    <property type="match status" value="1"/>
</dbReference>
<evidence type="ECO:0000313" key="2">
    <source>
        <dbReference type="EMBL" id="VDK86008.1"/>
    </source>
</evidence>
<gene>
    <name evidence="2" type="ORF">DILT_LOCUS3802</name>
</gene>
<dbReference type="Proteomes" id="UP000281553">
    <property type="component" value="Unassembled WGS sequence"/>
</dbReference>
<evidence type="ECO:0000256" key="1">
    <source>
        <dbReference type="SAM" id="Phobius"/>
    </source>
</evidence>
<accession>A0A3P6V1T6</accession>
<feature type="transmembrane region" description="Helical" evidence="1">
    <location>
        <begin position="29"/>
        <end position="48"/>
    </location>
</feature>
<name>A0A3P6V1T6_DIBLA</name>
<keyword evidence="1" id="KW-0812">Transmembrane</keyword>
<keyword evidence="1" id="KW-0472">Membrane</keyword>
<organism evidence="2 3">
    <name type="scientific">Dibothriocephalus latus</name>
    <name type="common">Fish tapeworm</name>
    <name type="synonym">Diphyllobothrium latum</name>
    <dbReference type="NCBI Taxonomy" id="60516"/>
    <lineage>
        <taxon>Eukaryota</taxon>
        <taxon>Metazoa</taxon>
        <taxon>Spiralia</taxon>
        <taxon>Lophotrochozoa</taxon>
        <taxon>Platyhelminthes</taxon>
        <taxon>Cestoda</taxon>
        <taxon>Eucestoda</taxon>
        <taxon>Diphyllobothriidea</taxon>
        <taxon>Diphyllobothriidae</taxon>
        <taxon>Dibothriocephalus</taxon>
    </lineage>
</organism>
<dbReference type="EMBL" id="UYRU01044279">
    <property type="protein sequence ID" value="VDK86008.1"/>
    <property type="molecule type" value="Genomic_DNA"/>
</dbReference>
<dbReference type="InterPro" id="IPR043128">
    <property type="entry name" value="Rev_trsase/Diguanyl_cyclase"/>
</dbReference>
<dbReference type="Gene3D" id="3.30.70.270">
    <property type="match status" value="1"/>
</dbReference>
<dbReference type="AlphaFoldDB" id="A0A3P6V1T6"/>
<keyword evidence="1" id="KW-1133">Transmembrane helix</keyword>
<sequence length="164" mass="18872">MEAIREFPPPNSKRRVQRFLAMVNFCHRFFLNCAGLMLPILNLLFIRLDMNRDVKAWFRSCPSGQRNKVQRHNRSQPGTFPNLDACFRHVHLAANGLVERFHCQLKTVLRAAQRPADWSDNVPLALLGMRLALKSDLDCSVAKLMFGTRLWLPGAMVTPNLLWC</sequence>
<protein>
    <submittedName>
        <fullName evidence="2">Uncharacterized protein</fullName>
    </submittedName>
</protein>
<evidence type="ECO:0000313" key="3">
    <source>
        <dbReference type="Proteomes" id="UP000281553"/>
    </source>
</evidence>
<reference evidence="2 3" key="1">
    <citation type="submission" date="2018-11" db="EMBL/GenBank/DDBJ databases">
        <authorList>
            <consortium name="Pathogen Informatics"/>
        </authorList>
    </citation>
    <scope>NUCLEOTIDE SEQUENCE [LARGE SCALE GENOMIC DNA]</scope>
</reference>
<dbReference type="SUPFAM" id="SSF56672">
    <property type="entry name" value="DNA/RNA polymerases"/>
    <property type="match status" value="1"/>
</dbReference>
<dbReference type="InterPro" id="IPR043502">
    <property type="entry name" value="DNA/RNA_pol_sf"/>
</dbReference>